<protein>
    <submittedName>
        <fullName evidence="1">Uncharacterized protein</fullName>
    </submittedName>
</protein>
<accession>A0A081NHY9</accession>
<reference evidence="1 2" key="1">
    <citation type="submission" date="2014-06" db="EMBL/GenBank/DDBJ databases">
        <title>Whole Genome Sequences of Three Symbiotic Endozoicomonas Bacteria.</title>
        <authorList>
            <person name="Neave M.J."/>
            <person name="Apprill A."/>
            <person name="Voolstra C.R."/>
        </authorList>
    </citation>
    <scope>NUCLEOTIDE SEQUENCE [LARGE SCALE GENOMIC DNA]</scope>
    <source>
        <strain evidence="1 2">DSM 25634</strain>
    </source>
</reference>
<evidence type="ECO:0000313" key="2">
    <source>
        <dbReference type="Proteomes" id="UP000028073"/>
    </source>
</evidence>
<comment type="caution">
    <text evidence="1">The sequence shown here is derived from an EMBL/GenBank/DDBJ whole genome shotgun (WGS) entry which is preliminary data.</text>
</comment>
<keyword evidence="2" id="KW-1185">Reference proteome</keyword>
<organism evidence="1 2">
    <name type="scientific">Endozoicomonas numazuensis</name>
    <dbReference type="NCBI Taxonomy" id="1137799"/>
    <lineage>
        <taxon>Bacteria</taxon>
        <taxon>Pseudomonadati</taxon>
        <taxon>Pseudomonadota</taxon>
        <taxon>Gammaproteobacteria</taxon>
        <taxon>Oceanospirillales</taxon>
        <taxon>Endozoicomonadaceae</taxon>
        <taxon>Endozoicomonas</taxon>
    </lineage>
</organism>
<gene>
    <name evidence="1" type="ORF">GZ78_10810</name>
</gene>
<dbReference type="AlphaFoldDB" id="A0A081NHY9"/>
<dbReference type="EMBL" id="JOKH01000002">
    <property type="protein sequence ID" value="KEQ18062.1"/>
    <property type="molecule type" value="Genomic_DNA"/>
</dbReference>
<dbReference type="Proteomes" id="UP000028073">
    <property type="component" value="Unassembled WGS sequence"/>
</dbReference>
<name>A0A081NHY9_9GAMM</name>
<evidence type="ECO:0000313" key="1">
    <source>
        <dbReference type="EMBL" id="KEQ18062.1"/>
    </source>
</evidence>
<sequence>MQIGNSMKSIFVVILTLLLSACISAPKVYRSKFDGHCLALVDNVKLWKIDTVARSYYILANRTEWNNTESLIAELSPGTKLMVEQVILGANAG</sequence>
<proteinExistence type="predicted"/>